<dbReference type="InterPro" id="IPR013520">
    <property type="entry name" value="Ribonucl_H"/>
</dbReference>
<comment type="subunit">
    <text evidence="5">DNA polymerase III contains a core (composed of alpha, epsilon and theta chains) that associates with a tau subunit. This core dimerizes to form the POLIII' complex. PolIII' associates with the gamma complex (composed of gamma, delta, delta', psi and chi chains) and with the beta chain to form the complete DNA polymerase III complex.</text>
</comment>
<evidence type="ECO:0000259" key="6">
    <source>
        <dbReference type="SMART" id="SM00479"/>
    </source>
</evidence>
<dbReference type="Gene3D" id="3.30.420.10">
    <property type="entry name" value="Ribonuclease H-like superfamily/Ribonuclease H"/>
    <property type="match status" value="1"/>
</dbReference>
<dbReference type="GO" id="GO:0003887">
    <property type="term" value="F:DNA-directed DNA polymerase activity"/>
    <property type="evidence" value="ECO:0007669"/>
    <property type="project" value="InterPro"/>
</dbReference>
<evidence type="ECO:0000256" key="3">
    <source>
        <dbReference type="ARBA" id="ARBA00022839"/>
    </source>
</evidence>
<dbReference type="Proteomes" id="UP000289792">
    <property type="component" value="Unassembled WGS sequence"/>
</dbReference>
<keyword evidence="3 7" id="KW-0269">Exonuclease</keyword>
<evidence type="ECO:0000256" key="4">
    <source>
        <dbReference type="ARBA" id="ARBA00025483"/>
    </source>
</evidence>
<evidence type="ECO:0000256" key="2">
    <source>
        <dbReference type="ARBA" id="ARBA00022801"/>
    </source>
</evidence>
<evidence type="ECO:0000313" key="8">
    <source>
        <dbReference type="Proteomes" id="UP000289792"/>
    </source>
</evidence>
<evidence type="ECO:0000256" key="5">
    <source>
        <dbReference type="ARBA" id="ARBA00026073"/>
    </source>
</evidence>
<organism evidence="7 8">
    <name type="scientific">Gelidibacter gilvus</name>
    <dbReference type="NCBI Taxonomy" id="59602"/>
    <lineage>
        <taxon>Bacteria</taxon>
        <taxon>Pseudomonadati</taxon>
        <taxon>Bacteroidota</taxon>
        <taxon>Flavobacteriia</taxon>
        <taxon>Flavobacteriales</taxon>
        <taxon>Flavobacteriaceae</taxon>
        <taxon>Gelidibacter</taxon>
    </lineage>
</organism>
<dbReference type="NCBIfam" id="TIGR00573">
    <property type="entry name" value="dnaq"/>
    <property type="match status" value="1"/>
</dbReference>
<dbReference type="InterPro" id="IPR006054">
    <property type="entry name" value="DnaQ"/>
</dbReference>
<dbReference type="PANTHER" id="PTHR30231:SF4">
    <property type="entry name" value="PROTEIN NEN2"/>
    <property type="match status" value="1"/>
</dbReference>
<proteinExistence type="predicted"/>
<accession>A0A4Q0XIF9</accession>
<dbReference type="SMART" id="SM00479">
    <property type="entry name" value="EXOIII"/>
    <property type="match status" value="1"/>
</dbReference>
<comment type="function">
    <text evidence="4">DNA polymerase III is a complex, multichain enzyme responsible for most of the replicative synthesis in bacteria. The epsilon subunit contain the editing function and is a proofreading 3'-5' exonuclease.</text>
</comment>
<dbReference type="Pfam" id="PF00929">
    <property type="entry name" value="RNase_T"/>
    <property type="match status" value="1"/>
</dbReference>
<reference evidence="7 8" key="1">
    <citation type="submission" date="2019-01" db="EMBL/GenBank/DDBJ databases">
        <title>Genome sequence of the Antarctic species Gelidibacter gilvus ACAM 158(T).</title>
        <authorList>
            <person name="Bowman J.P."/>
        </authorList>
    </citation>
    <scope>NUCLEOTIDE SEQUENCE [LARGE SCALE GENOMIC DNA]</scope>
    <source>
        <strain evidence="7 8">IC158</strain>
    </source>
</reference>
<dbReference type="FunFam" id="3.30.420.10:FF:000045">
    <property type="entry name" value="3'-5' exonuclease DinG"/>
    <property type="match status" value="1"/>
</dbReference>
<dbReference type="EMBL" id="SDDZ01000002">
    <property type="protein sequence ID" value="RXJ51415.1"/>
    <property type="molecule type" value="Genomic_DNA"/>
</dbReference>
<comment type="caution">
    <text evidence="7">The sequence shown here is derived from an EMBL/GenBank/DDBJ whole genome shotgun (WGS) entry which is preliminary data.</text>
</comment>
<sequence length="222" mass="26030">MFWNFKKKVYPDYWEAYLHHFEKKEKKTLDTSRFVALDTETTGFDFHVDRMLSIGAVSIVRNEIAVADSFEIYLEQSHFDPKTVHIHGILQYSKRKKSSEEDAIKKFLNYIEDSVLIAHHAVFDIKMINQSLNRMDLPNLKNKVIDTMDLYSSTRIKSNFIDKRAHYSLDDIAEAYSINLTDRHTAPGDALIAALIFLKTTTILKRKKSFKLERFFIKSNRL</sequence>
<dbReference type="RefSeq" id="WP_129016413.1">
    <property type="nucleotide sequence ID" value="NZ_SDDZ01000002.1"/>
</dbReference>
<dbReference type="CDD" id="cd06127">
    <property type="entry name" value="DEDDh"/>
    <property type="match status" value="1"/>
</dbReference>
<dbReference type="PANTHER" id="PTHR30231">
    <property type="entry name" value="DNA POLYMERASE III SUBUNIT EPSILON"/>
    <property type="match status" value="1"/>
</dbReference>
<dbReference type="InterPro" id="IPR012337">
    <property type="entry name" value="RNaseH-like_sf"/>
</dbReference>
<keyword evidence="2" id="KW-0378">Hydrolase</keyword>
<dbReference type="GO" id="GO:0005829">
    <property type="term" value="C:cytosol"/>
    <property type="evidence" value="ECO:0007669"/>
    <property type="project" value="TreeGrafter"/>
</dbReference>
<dbReference type="GO" id="GO:0003677">
    <property type="term" value="F:DNA binding"/>
    <property type="evidence" value="ECO:0007669"/>
    <property type="project" value="InterPro"/>
</dbReference>
<keyword evidence="8" id="KW-1185">Reference proteome</keyword>
<gene>
    <name evidence="7" type="ORF">ESZ48_05990</name>
</gene>
<dbReference type="AlphaFoldDB" id="A0A4Q0XIF9"/>
<name>A0A4Q0XIF9_9FLAO</name>
<dbReference type="SUPFAM" id="SSF53098">
    <property type="entry name" value="Ribonuclease H-like"/>
    <property type="match status" value="1"/>
</dbReference>
<dbReference type="InterPro" id="IPR036397">
    <property type="entry name" value="RNaseH_sf"/>
</dbReference>
<protein>
    <submittedName>
        <fullName evidence="7">3'-5' exonuclease</fullName>
    </submittedName>
</protein>
<dbReference type="OrthoDB" id="9803913at2"/>
<dbReference type="GO" id="GO:0008408">
    <property type="term" value="F:3'-5' exonuclease activity"/>
    <property type="evidence" value="ECO:0007669"/>
    <property type="project" value="TreeGrafter"/>
</dbReference>
<dbReference type="GO" id="GO:0006260">
    <property type="term" value="P:DNA replication"/>
    <property type="evidence" value="ECO:0007669"/>
    <property type="project" value="InterPro"/>
</dbReference>
<evidence type="ECO:0000256" key="1">
    <source>
        <dbReference type="ARBA" id="ARBA00022722"/>
    </source>
</evidence>
<evidence type="ECO:0000313" key="7">
    <source>
        <dbReference type="EMBL" id="RXJ51415.1"/>
    </source>
</evidence>
<feature type="domain" description="Exonuclease" evidence="6">
    <location>
        <begin position="33"/>
        <end position="206"/>
    </location>
</feature>
<keyword evidence="1" id="KW-0540">Nuclease</keyword>